<dbReference type="InterPro" id="IPR003018">
    <property type="entry name" value="GAF"/>
</dbReference>
<dbReference type="SUPFAM" id="SSF55781">
    <property type="entry name" value="GAF domain-like"/>
    <property type="match status" value="1"/>
</dbReference>
<comment type="caution">
    <text evidence="4">The sequence shown here is derived from an EMBL/GenBank/DDBJ whole genome shotgun (WGS) entry which is preliminary data.</text>
</comment>
<feature type="domain" description="ANTAR" evidence="3">
    <location>
        <begin position="164"/>
        <end position="225"/>
    </location>
</feature>
<reference evidence="4 5" key="1">
    <citation type="submission" date="2019-03" db="EMBL/GenBank/DDBJ databases">
        <title>Genomics of glacier-inhabiting Cryobacterium strains.</title>
        <authorList>
            <person name="Liu Q."/>
            <person name="Xin Y.-H."/>
        </authorList>
    </citation>
    <scope>NUCLEOTIDE SEQUENCE [LARGE SCALE GENOMIC DNA]</scope>
    <source>
        <strain evidence="4 5">MDB2-B</strain>
    </source>
</reference>
<protein>
    <submittedName>
        <fullName evidence="4">ANTAR domain-containing protein</fullName>
    </submittedName>
</protein>
<dbReference type="SMART" id="SM01012">
    <property type="entry name" value="ANTAR"/>
    <property type="match status" value="1"/>
</dbReference>
<evidence type="ECO:0000313" key="4">
    <source>
        <dbReference type="EMBL" id="TFB90638.1"/>
    </source>
</evidence>
<evidence type="ECO:0000256" key="2">
    <source>
        <dbReference type="ARBA" id="ARBA00023163"/>
    </source>
</evidence>
<keyword evidence="5" id="KW-1185">Reference proteome</keyword>
<accession>A0ABY2IJI6</accession>
<keyword evidence="2" id="KW-0804">Transcription</keyword>
<keyword evidence="1" id="KW-0805">Transcription regulation</keyword>
<dbReference type="EMBL" id="SOFG01000004">
    <property type="protein sequence ID" value="TFB90638.1"/>
    <property type="molecule type" value="Genomic_DNA"/>
</dbReference>
<dbReference type="InterPro" id="IPR036388">
    <property type="entry name" value="WH-like_DNA-bd_sf"/>
</dbReference>
<dbReference type="Gene3D" id="1.10.10.10">
    <property type="entry name" value="Winged helix-like DNA-binding domain superfamily/Winged helix DNA-binding domain"/>
    <property type="match status" value="1"/>
</dbReference>
<gene>
    <name evidence="4" type="ORF">E3O44_03345</name>
</gene>
<dbReference type="InterPro" id="IPR005561">
    <property type="entry name" value="ANTAR"/>
</dbReference>
<dbReference type="PROSITE" id="PS50921">
    <property type="entry name" value="ANTAR"/>
    <property type="match status" value="1"/>
</dbReference>
<organism evidence="4 5">
    <name type="scientific">Cryobacterium algoricola</name>
    <dbReference type="NCBI Taxonomy" id="1259183"/>
    <lineage>
        <taxon>Bacteria</taxon>
        <taxon>Bacillati</taxon>
        <taxon>Actinomycetota</taxon>
        <taxon>Actinomycetes</taxon>
        <taxon>Micrococcales</taxon>
        <taxon>Microbacteriaceae</taxon>
        <taxon>Cryobacterium</taxon>
    </lineage>
</organism>
<dbReference type="InterPro" id="IPR029016">
    <property type="entry name" value="GAF-like_dom_sf"/>
</dbReference>
<evidence type="ECO:0000259" key="3">
    <source>
        <dbReference type="PROSITE" id="PS50921"/>
    </source>
</evidence>
<proteinExistence type="predicted"/>
<sequence>MSMPDRLAATEDSLNALTGHESRLFEPLLALLPVDGLSISTFGHILAAETISASDAQSFRLDELQFDLGEGPCWDALETAKPVLEPDIRERPNHVWPAFSEAIIAENFGALFAFPLMLGPLRIGAIDLYTNQPYRLGEQDIQHVEILATVVSRMVLNRALRLSESDLVGEADTATRRAFSRREIHQATGMVLAQLGIPAADAFLVIQGHAFAAGRSMLDISSEIIDRRLSFAVNEQQIEGSHD</sequence>
<dbReference type="Pfam" id="PF13185">
    <property type="entry name" value="GAF_2"/>
    <property type="match status" value="1"/>
</dbReference>
<dbReference type="Proteomes" id="UP000297608">
    <property type="component" value="Unassembled WGS sequence"/>
</dbReference>
<name>A0ABY2IJI6_9MICO</name>
<dbReference type="Gene3D" id="3.30.450.40">
    <property type="match status" value="1"/>
</dbReference>
<dbReference type="Pfam" id="PF03861">
    <property type="entry name" value="ANTAR"/>
    <property type="match status" value="1"/>
</dbReference>
<evidence type="ECO:0000313" key="5">
    <source>
        <dbReference type="Proteomes" id="UP000297608"/>
    </source>
</evidence>
<evidence type="ECO:0000256" key="1">
    <source>
        <dbReference type="ARBA" id="ARBA00023015"/>
    </source>
</evidence>